<evidence type="ECO:0000256" key="4">
    <source>
        <dbReference type="ARBA" id="ARBA00022801"/>
    </source>
</evidence>
<organism evidence="7 8">
    <name type="scientific">Lysobacter niastensis</name>
    <dbReference type="NCBI Taxonomy" id="380629"/>
    <lineage>
        <taxon>Bacteria</taxon>
        <taxon>Pseudomonadati</taxon>
        <taxon>Pseudomonadota</taxon>
        <taxon>Gammaproteobacteria</taxon>
        <taxon>Lysobacterales</taxon>
        <taxon>Lysobacteraceae</taxon>
        <taxon>Lysobacter</taxon>
    </lineage>
</organism>
<reference evidence="7 8" key="1">
    <citation type="submission" date="2023-07" db="EMBL/GenBank/DDBJ databases">
        <title>Sorghum-associated microbial communities from plants grown in Nebraska, USA.</title>
        <authorList>
            <person name="Schachtman D."/>
        </authorList>
    </citation>
    <scope>NUCLEOTIDE SEQUENCE [LARGE SCALE GENOMIC DNA]</scope>
    <source>
        <strain evidence="7 8">BE198</strain>
    </source>
</reference>
<accession>A0ABU1W8F8</accession>
<evidence type="ECO:0000256" key="3">
    <source>
        <dbReference type="ARBA" id="ARBA00022759"/>
    </source>
</evidence>
<keyword evidence="6" id="KW-0325">Glycoprotein</keyword>
<dbReference type="InterPro" id="IPR003154">
    <property type="entry name" value="S1/P1nuclease"/>
</dbReference>
<dbReference type="RefSeq" id="WP_310058628.1">
    <property type="nucleotide sequence ID" value="NZ_JAVDVY010000001.1"/>
</dbReference>
<dbReference type="EMBL" id="JAVDVY010000001">
    <property type="protein sequence ID" value="MDR7133630.1"/>
    <property type="molecule type" value="Genomic_DNA"/>
</dbReference>
<evidence type="ECO:0008006" key="9">
    <source>
        <dbReference type="Google" id="ProtNLM"/>
    </source>
</evidence>
<dbReference type="Gene3D" id="1.10.575.10">
    <property type="entry name" value="P1 Nuclease"/>
    <property type="match status" value="1"/>
</dbReference>
<keyword evidence="1" id="KW-0540">Nuclease</keyword>
<protein>
    <recommendedName>
        <fullName evidence="9">Endonuclease</fullName>
    </recommendedName>
</protein>
<dbReference type="PANTHER" id="PTHR33146:SF26">
    <property type="entry name" value="ENDONUCLEASE 4"/>
    <property type="match status" value="1"/>
</dbReference>
<dbReference type="InterPro" id="IPR008947">
    <property type="entry name" value="PLipase_C/P1_nuclease_dom_sf"/>
</dbReference>
<keyword evidence="5" id="KW-1015">Disulfide bond</keyword>
<evidence type="ECO:0000256" key="6">
    <source>
        <dbReference type="ARBA" id="ARBA00023180"/>
    </source>
</evidence>
<keyword evidence="3" id="KW-0255">Endonuclease</keyword>
<sequence>MIRALIALLLVLSLIPGAASAWGRLGHRLVADLAWDDLTPNTRAAIAELLAGETEPTLAGVANWADELRDNDPDLGKRTSKWHYVNIAEDGCRYVQAMHCPNGSDCVVEAIRAQTAILADRTQPKAIRLQALKFVVHFIGDVHQPLHAGYGHDKGGNDRQINFNGKGSNLHSLWDSGMLNDAGLDEAAYLQRLRAMPLAVPMARQPLPPPSPQWAEASCAIVVRPGFYPPAAVVGQDYVQTWRPVAEMQLRHGGAHLAATLNAALGTKRR</sequence>
<comment type="caution">
    <text evidence="7">The sequence shown here is derived from an EMBL/GenBank/DDBJ whole genome shotgun (WGS) entry which is preliminary data.</text>
</comment>
<proteinExistence type="predicted"/>
<evidence type="ECO:0000313" key="8">
    <source>
        <dbReference type="Proteomes" id="UP001251524"/>
    </source>
</evidence>
<evidence type="ECO:0000256" key="5">
    <source>
        <dbReference type="ARBA" id="ARBA00023157"/>
    </source>
</evidence>
<keyword evidence="4" id="KW-0378">Hydrolase</keyword>
<evidence type="ECO:0000313" key="7">
    <source>
        <dbReference type="EMBL" id="MDR7133630.1"/>
    </source>
</evidence>
<dbReference type="Proteomes" id="UP001251524">
    <property type="component" value="Unassembled WGS sequence"/>
</dbReference>
<keyword evidence="8" id="KW-1185">Reference proteome</keyword>
<evidence type="ECO:0000256" key="1">
    <source>
        <dbReference type="ARBA" id="ARBA00022722"/>
    </source>
</evidence>
<name>A0ABU1W8F8_9GAMM</name>
<dbReference type="PANTHER" id="PTHR33146">
    <property type="entry name" value="ENDONUCLEASE 4"/>
    <property type="match status" value="1"/>
</dbReference>
<keyword evidence="2" id="KW-0479">Metal-binding</keyword>
<gene>
    <name evidence="7" type="ORF">J2X06_000814</name>
</gene>
<dbReference type="CDD" id="cd11010">
    <property type="entry name" value="S1-P1_nuclease"/>
    <property type="match status" value="1"/>
</dbReference>
<dbReference type="SUPFAM" id="SSF48537">
    <property type="entry name" value="Phospholipase C/P1 nuclease"/>
    <property type="match status" value="1"/>
</dbReference>
<evidence type="ECO:0000256" key="2">
    <source>
        <dbReference type="ARBA" id="ARBA00022723"/>
    </source>
</evidence>
<dbReference type="Pfam" id="PF02265">
    <property type="entry name" value="S1-P1_nuclease"/>
    <property type="match status" value="1"/>
</dbReference>